<evidence type="ECO:0000313" key="2">
    <source>
        <dbReference type="EMBL" id="HDI83886.1"/>
    </source>
</evidence>
<proteinExistence type="predicted"/>
<dbReference type="PANTHER" id="PTHR30336:SF20">
    <property type="entry name" value="DUF218 DOMAIN-CONTAINING PROTEIN"/>
    <property type="match status" value="1"/>
</dbReference>
<dbReference type="PANTHER" id="PTHR30336">
    <property type="entry name" value="INNER MEMBRANE PROTEIN, PROBABLE PERMEASE"/>
    <property type="match status" value="1"/>
</dbReference>
<gene>
    <name evidence="2" type="ORF">ENF18_08880</name>
</gene>
<accession>A0A7C0VD72</accession>
<dbReference type="EMBL" id="DQWE01000410">
    <property type="protein sequence ID" value="HDI83886.1"/>
    <property type="molecule type" value="Genomic_DNA"/>
</dbReference>
<dbReference type="InterPro" id="IPR051599">
    <property type="entry name" value="Cell_Envelope_Assoc"/>
</dbReference>
<sequence>MRSVLVVLGSKDKSLMDKRVSLADSIFLSSNFDCIIFSGGNGEAEYMAEKWNGDKFILENRSTTTLENLLFTRKIIGETAHIVIITDRSHVPRTRYLARRVFPCSRVEVIGVPVTGGFLMKRFFYEFSRWVRHVFQ</sequence>
<comment type="caution">
    <text evidence="2">The sequence shown here is derived from an EMBL/GenBank/DDBJ whole genome shotgun (WGS) entry which is preliminary data.</text>
</comment>
<name>A0A7C0VD72_UNCW3</name>
<protein>
    <submittedName>
        <fullName evidence="2">YdcF family protein</fullName>
    </submittedName>
</protein>
<feature type="domain" description="DUF218" evidence="1">
    <location>
        <begin position="4"/>
        <end position="117"/>
    </location>
</feature>
<reference evidence="2" key="1">
    <citation type="journal article" date="2020" name="mSystems">
        <title>Genome- and Community-Level Interaction Insights into Carbon Utilization and Element Cycling Functions of Hydrothermarchaeota in Hydrothermal Sediment.</title>
        <authorList>
            <person name="Zhou Z."/>
            <person name="Liu Y."/>
            <person name="Xu W."/>
            <person name="Pan J."/>
            <person name="Luo Z.H."/>
            <person name="Li M."/>
        </authorList>
    </citation>
    <scope>NUCLEOTIDE SEQUENCE [LARGE SCALE GENOMIC DNA]</scope>
    <source>
        <strain evidence="2">HyVt-102</strain>
    </source>
</reference>
<dbReference type="Pfam" id="PF02698">
    <property type="entry name" value="DUF218"/>
    <property type="match status" value="1"/>
</dbReference>
<dbReference type="InterPro" id="IPR003848">
    <property type="entry name" value="DUF218"/>
</dbReference>
<dbReference type="Gene3D" id="3.40.50.620">
    <property type="entry name" value="HUPs"/>
    <property type="match status" value="1"/>
</dbReference>
<evidence type="ECO:0000259" key="1">
    <source>
        <dbReference type="Pfam" id="PF02698"/>
    </source>
</evidence>
<dbReference type="CDD" id="cd06259">
    <property type="entry name" value="YdcF-like"/>
    <property type="match status" value="1"/>
</dbReference>
<organism evidence="2">
    <name type="scientific">candidate division WOR-3 bacterium</name>
    <dbReference type="NCBI Taxonomy" id="2052148"/>
    <lineage>
        <taxon>Bacteria</taxon>
        <taxon>Bacteria division WOR-3</taxon>
    </lineage>
</organism>
<dbReference type="InterPro" id="IPR014729">
    <property type="entry name" value="Rossmann-like_a/b/a_fold"/>
</dbReference>
<dbReference type="Proteomes" id="UP000885847">
    <property type="component" value="Unassembled WGS sequence"/>
</dbReference>
<dbReference type="AlphaFoldDB" id="A0A7C0VD72"/>
<dbReference type="GO" id="GO:0005886">
    <property type="term" value="C:plasma membrane"/>
    <property type="evidence" value="ECO:0007669"/>
    <property type="project" value="TreeGrafter"/>
</dbReference>